<comment type="caution">
    <text evidence="8">The sequence shown here is derived from an EMBL/GenBank/DDBJ whole genome shotgun (WGS) entry which is preliminary data.</text>
</comment>
<feature type="non-terminal residue" evidence="8">
    <location>
        <position position="177"/>
    </location>
</feature>
<evidence type="ECO:0000256" key="2">
    <source>
        <dbReference type="ARBA" id="ARBA00022723"/>
    </source>
</evidence>
<feature type="region of interest" description="Disordered" evidence="6">
    <location>
        <begin position="104"/>
        <end position="156"/>
    </location>
</feature>
<dbReference type="GO" id="GO:0005634">
    <property type="term" value="C:nucleus"/>
    <property type="evidence" value="ECO:0007669"/>
    <property type="project" value="UniProtKB-SubCell"/>
</dbReference>
<comment type="subcellular location">
    <subcellularLocation>
        <location evidence="1">Nucleus</location>
    </subcellularLocation>
</comment>
<keyword evidence="9" id="KW-1185">Reference proteome</keyword>
<evidence type="ECO:0000259" key="7">
    <source>
        <dbReference type="PROSITE" id="PS00028"/>
    </source>
</evidence>
<gene>
    <name evidence="8" type="ORF">M9458_003718</name>
</gene>
<dbReference type="PANTHER" id="PTHR24396">
    <property type="entry name" value="ZINC FINGER PROTEIN"/>
    <property type="match status" value="1"/>
</dbReference>
<sequence>EDTPQTDHPSDLKTDFQQMELICPLCREWFDNRTGLSNHVRGHLKRLGKPSSTASKSPVIILKELMRDKKQFQMKLQVLEKKCRATNSFHPIRLNNGLTFASTVKRQKDEKEEKKRTDISKGSPPSDLIGILKKRRAHEETKAKHSSHTARKALLLSPSKDCGMEIQPFKTVPNSLA</sequence>
<name>A0ABD0RQ06_CIRMR</name>
<feature type="domain" description="C2H2-type" evidence="7">
    <location>
        <begin position="23"/>
        <end position="43"/>
    </location>
</feature>
<evidence type="ECO:0000256" key="6">
    <source>
        <dbReference type="SAM" id="MobiDB-lite"/>
    </source>
</evidence>
<dbReference type="EMBL" id="JAMKFB020000002">
    <property type="protein sequence ID" value="KAL0200531.1"/>
    <property type="molecule type" value="Genomic_DNA"/>
</dbReference>
<feature type="non-terminal residue" evidence="8">
    <location>
        <position position="1"/>
    </location>
</feature>
<dbReference type="GO" id="GO:0008270">
    <property type="term" value="F:zinc ion binding"/>
    <property type="evidence" value="ECO:0007669"/>
    <property type="project" value="UniProtKB-KW"/>
</dbReference>
<dbReference type="PROSITE" id="PS00028">
    <property type="entry name" value="ZINC_FINGER_C2H2_1"/>
    <property type="match status" value="1"/>
</dbReference>
<dbReference type="AlphaFoldDB" id="A0ABD0RQ06"/>
<evidence type="ECO:0000256" key="3">
    <source>
        <dbReference type="ARBA" id="ARBA00022771"/>
    </source>
</evidence>
<keyword evidence="5" id="KW-0539">Nucleus</keyword>
<proteinExistence type="predicted"/>
<feature type="compositionally biased region" description="Basic and acidic residues" evidence="6">
    <location>
        <begin position="106"/>
        <end position="119"/>
    </location>
</feature>
<protein>
    <recommendedName>
        <fullName evidence="7">C2H2-type domain-containing protein</fullName>
    </recommendedName>
</protein>
<evidence type="ECO:0000256" key="5">
    <source>
        <dbReference type="ARBA" id="ARBA00023242"/>
    </source>
</evidence>
<keyword evidence="4" id="KW-0862">Zinc</keyword>
<evidence type="ECO:0000256" key="1">
    <source>
        <dbReference type="ARBA" id="ARBA00004123"/>
    </source>
</evidence>
<keyword evidence="2" id="KW-0479">Metal-binding</keyword>
<dbReference type="InterPro" id="IPR051643">
    <property type="entry name" value="Transcr_Reg_ZincFinger"/>
</dbReference>
<accession>A0ABD0RQ06</accession>
<dbReference type="InterPro" id="IPR013087">
    <property type="entry name" value="Znf_C2H2_type"/>
</dbReference>
<evidence type="ECO:0000313" key="8">
    <source>
        <dbReference type="EMBL" id="KAL0200531.1"/>
    </source>
</evidence>
<keyword evidence="3" id="KW-0863">Zinc-finger</keyword>
<reference evidence="8 9" key="1">
    <citation type="submission" date="2024-05" db="EMBL/GenBank/DDBJ databases">
        <title>Genome sequencing and assembly of Indian major carp, Cirrhinus mrigala (Hamilton, 1822).</title>
        <authorList>
            <person name="Mohindra V."/>
            <person name="Chowdhury L.M."/>
            <person name="Lal K."/>
            <person name="Jena J.K."/>
        </authorList>
    </citation>
    <scope>NUCLEOTIDE SEQUENCE [LARGE SCALE GENOMIC DNA]</scope>
    <source>
        <strain evidence="8">CM1030</strain>
        <tissue evidence="8">Blood</tissue>
    </source>
</reference>
<dbReference type="Proteomes" id="UP001529510">
    <property type="component" value="Unassembled WGS sequence"/>
</dbReference>
<evidence type="ECO:0000256" key="4">
    <source>
        <dbReference type="ARBA" id="ARBA00022833"/>
    </source>
</evidence>
<evidence type="ECO:0000313" key="9">
    <source>
        <dbReference type="Proteomes" id="UP001529510"/>
    </source>
</evidence>
<organism evidence="8 9">
    <name type="scientific">Cirrhinus mrigala</name>
    <name type="common">Mrigala</name>
    <dbReference type="NCBI Taxonomy" id="683832"/>
    <lineage>
        <taxon>Eukaryota</taxon>
        <taxon>Metazoa</taxon>
        <taxon>Chordata</taxon>
        <taxon>Craniata</taxon>
        <taxon>Vertebrata</taxon>
        <taxon>Euteleostomi</taxon>
        <taxon>Actinopterygii</taxon>
        <taxon>Neopterygii</taxon>
        <taxon>Teleostei</taxon>
        <taxon>Ostariophysi</taxon>
        <taxon>Cypriniformes</taxon>
        <taxon>Cyprinidae</taxon>
        <taxon>Labeoninae</taxon>
        <taxon>Labeonini</taxon>
        <taxon>Cirrhinus</taxon>
    </lineage>
</organism>
<dbReference type="PANTHER" id="PTHR24396:SF25">
    <property type="entry name" value="ZINC FINGER PROTEIN 644"/>
    <property type="match status" value="1"/>
</dbReference>